<protein>
    <submittedName>
        <fullName evidence="1">Uncharacterized protein</fullName>
    </submittedName>
</protein>
<name>A0A7G8BQH4_9BACT</name>
<dbReference type="AlphaFoldDB" id="A0A7G8BQH4"/>
<dbReference type="EMBL" id="CP060394">
    <property type="protein sequence ID" value="QNI34794.1"/>
    <property type="molecule type" value="Genomic_DNA"/>
</dbReference>
<proteinExistence type="predicted"/>
<evidence type="ECO:0000313" key="1">
    <source>
        <dbReference type="EMBL" id="QNI34794.1"/>
    </source>
</evidence>
<accession>A0A7G8BQH4</accession>
<reference evidence="1 2" key="1">
    <citation type="submission" date="2020-08" db="EMBL/GenBank/DDBJ databases">
        <title>Edaphobacter telluris sp. nov. and Acidobacterium dinghuensis sp. nov., two acidobacteria isolated from forest soil.</title>
        <authorList>
            <person name="Fu J."/>
            <person name="Qiu L."/>
        </authorList>
    </citation>
    <scope>NUCLEOTIDE SEQUENCE [LARGE SCALE GENOMIC DNA]</scope>
    <source>
        <strain evidence="1">4Y35</strain>
    </source>
</reference>
<organism evidence="1 2">
    <name type="scientific">Alloacidobacterium dinghuense</name>
    <dbReference type="NCBI Taxonomy" id="2763107"/>
    <lineage>
        <taxon>Bacteria</taxon>
        <taxon>Pseudomonadati</taxon>
        <taxon>Acidobacteriota</taxon>
        <taxon>Terriglobia</taxon>
        <taxon>Terriglobales</taxon>
        <taxon>Acidobacteriaceae</taxon>
        <taxon>Alloacidobacterium</taxon>
    </lineage>
</organism>
<dbReference type="KEGG" id="adin:H7849_04505"/>
<gene>
    <name evidence="1" type="ORF">H7849_04505</name>
</gene>
<dbReference type="Proteomes" id="UP000515312">
    <property type="component" value="Chromosome"/>
</dbReference>
<evidence type="ECO:0000313" key="2">
    <source>
        <dbReference type="Proteomes" id="UP000515312"/>
    </source>
</evidence>
<sequence>MNSPATNGESSPQTLEELREEQRKIRRLQMMMNMVMSVISQDNTLTVDEAAAMVADTRRAALAMFPDKELAYNLIYKPRLQRLMRERYRIQ</sequence>
<keyword evidence="2" id="KW-1185">Reference proteome</keyword>